<dbReference type="EMBL" id="GL833146">
    <property type="protein sequence ID" value="EGB04901.1"/>
    <property type="molecule type" value="Genomic_DNA"/>
</dbReference>
<feature type="domain" description="SANT" evidence="6">
    <location>
        <begin position="1"/>
        <end position="48"/>
    </location>
</feature>
<dbReference type="AlphaFoldDB" id="F0YJ37"/>
<evidence type="ECO:0000313" key="8">
    <source>
        <dbReference type="EMBL" id="EGB04901.1"/>
    </source>
</evidence>
<feature type="domain" description="Myb-like" evidence="5">
    <location>
        <begin position="1"/>
        <end position="44"/>
    </location>
</feature>
<dbReference type="PROSITE" id="PS51294">
    <property type="entry name" value="HTH_MYB"/>
    <property type="match status" value="1"/>
</dbReference>
<evidence type="ECO:0000256" key="3">
    <source>
        <dbReference type="ARBA" id="ARBA00023163"/>
    </source>
</evidence>
<evidence type="ECO:0000259" key="7">
    <source>
        <dbReference type="PROSITE" id="PS51294"/>
    </source>
</evidence>
<dbReference type="PROSITE" id="PS51293">
    <property type="entry name" value="SANT"/>
    <property type="match status" value="1"/>
</dbReference>
<dbReference type="PROSITE" id="PS50090">
    <property type="entry name" value="MYB_LIKE"/>
    <property type="match status" value="1"/>
</dbReference>
<keyword evidence="1" id="KW-0805">Transcription regulation</keyword>
<accession>F0YJ37</accession>
<dbReference type="InterPro" id="IPR009057">
    <property type="entry name" value="Homeodomain-like_sf"/>
</dbReference>
<dbReference type="RefSeq" id="XP_009040457.1">
    <property type="nucleotide sequence ID" value="XM_009042209.1"/>
</dbReference>
<keyword evidence="4" id="KW-0539">Nucleus</keyword>
<evidence type="ECO:0000259" key="6">
    <source>
        <dbReference type="PROSITE" id="PS51293"/>
    </source>
</evidence>
<reference evidence="8 9" key="1">
    <citation type="journal article" date="2011" name="Proc. Natl. Acad. Sci. U.S.A.">
        <title>Niche of harmful alga Aureococcus anophagefferens revealed through ecogenomics.</title>
        <authorList>
            <person name="Gobler C.J."/>
            <person name="Berry D.L."/>
            <person name="Dyhrman S.T."/>
            <person name="Wilhelm S.W."/>
            <person name="Salamov A."/>
            <person name="Lobanov A.V."/>
            <person name="Zhang Y."/>
            <person name="Collier J.L."/>
            <person name="Wurch L.L."/>
            <person name="Kustka A.B."/>
            <person name="Dill B.D."/>
            <person name="Shah M."/>
            <person name="VerBerkmoes N.C."/>
            <person name="Kuo A."/>
            <person name="Terry A."/>
            <person name="Pangilinan J."/>
            <person name="Lindquist E.A."/>
            <person name="Lucas S."/>
            <person name="Paulsen I.T."/>
            <person name="Hattenrath-Lehmann T.K."/>
            <person name="Talmage S.C."/>
            <person name="Walker E.A."/>
            <person name="Koch F."/>
            <person name="Burson A.M."/>
            <person name="Marcoval M.A."/>
            <person name="Tang Y.Z."/>
            <person name="Lecleir G.R."/>
            <person name="Coyne K.J."/>
            <person name="Berg G.M."/>
            <person name="Bertrand E.M."/>
            <person name="Saito M.A."/>
            <person name="Gladyshev V.N."/>
            <person name="Grigoriev I.V."/>
        </authorList>
    </citation>
    <scope>NUCLEOTIDE SEQUENCE [LARGE SCALE GENOMIC DNA]</scope>
    <source>
        <strain evidence="9">CCMP 1984</strain>
    </source>
</reference>
<dbReference type="InterPro" id="IPR017930">
    <property type="entry name" value="Myb_dom"/>
</dbReference>
<name>F0YJ37_AURAN</name>
<dbReference type="NCBIfam" id="TIGR01557">
    <property type="entry name" value="myb_SHAQKYF"/>
    <property type="match status" value="1"/>
</dbReference>
<evidence type="ECO:0000256" key="1">
    <source>
        <dbReference type="ARBA" id="ARBA00023015"/>
    </source>
</evidence>
<dbReference type="CDD" id="cd00167">
    <property type="entry name" value="SANT"/>
    <property type="match status" value="1"/>
</dbReference>
<dbReference type="InterPro" id="IPR006447">
    <property type="entry name" value="Myb_dom_plants"/>
</dbReference>
<dbReference type="OrthoDB" id="118550at2759"/>
<dbReference type="SMART" id="SM00717">
    <property type="entry name" value="SANT"/>
    <property type="match status" value="1"/>
</dbReference>
<organism evidence="9">
    <name type="scientific">Aureococcus anophagefferens</name>
    <name type="common">Harmful bloom alga</name>
    <dbReference type="NCBI Taxonomy" id="44056"/>
    <lineage>
        <taxon>Eukaryota</taxon>
        <taxon>Sar</taxon>
        <taxon>Stramenopiles</taxon>
        <taxon>Ochrophyta</taxon>
        <taxon>Pelagophyceae</taxon>
        <taxon>Pelagomonadales</taxon>
        <taxon>Pelagomonadaceae</taxon>
        <taxon>Aureococcus</taxon>
    </lineage>
</organism>
<dbReference type="Pfam" id="PF00249">
    <property type="entry name" value="Myb_DNA-binding"/>
    <property type="match status" value="1"/>
</dbReference>
<feature type="domain" description="HTH myb-type" evidence="7">
    <location>
        <begin position="1"/>
        <end position="48"/>
    </location>
</feature>
<dbReference type="GO" id="GO:0003677">
    <property type="term" value="F:DNA binding"/>
    <property type="evidence" value="ECO:0007669"/>
    <property type="project" value="UniProtKB-KW"/>
</dbReference>
<sequence>RWTAREHELFLDGLERFGKKWKLIKELIPTKTVTQVRTHANGHFSKMLRRTVGKPDALEVSHALLALRSIAG</sequence>
<gene>
    <name evidence="8" type="ORF">AURANDRAFT_31747</name>
</gene>
<evidence type="ECO:0000256" key="2">
    <source>
        <dbReference type="ARBA" id="ARBA00023125"/>
    </source>
</evidence>
<dbReference type="Gene3D" id="1.10.10.60">
    <property type="entry name" value="Homeodomain-like"/>
    <property type="match status" value="1"/>
</dbReference>
<keyword evidence="9" id="KW-1185">Reference proteome</keyword>
<dbReference type="SUPFAM" id="SSF46689">
    <property type="entry name" value="Homeodomain-like"/>
    <property type="match status" value="1"/>
</dbReference>
<dbReference type="GeneID" id="20221039"/>
<dbReference type="KEGG" id="aaf:AURANDRAFT_31747"/>
<keyword evidence="2" id="KW-0238">DNA-binding</keyword>
<dbReference type="PANTHER" id="PTHR12802">
    <property type="entry name" value="SWI/SNF COMPLEX-RELATED"/>
    <property type="match status" value="1"/>
</dbReference>
<dbReference type="InParanoid" id="F0YJ37"/>
<protein>
    <submittedName>
        <fullName evidence="8">Uncharacterized protein</fullName>
    </submittedName>
</protein>
<evidence type="ECO:0000256" key="4">
    <source>
        <dbReference type="ARBA" id="ARBA00023242"/>
    </source>
</evidence>
<evidence type="ECO:0000313" key="9">
    <source>
        <dbReference type="Proteomes" id="UP000002729"/>
    </source>
</evidence>
<evidence type="ECO:0000259" key="5">
    <source>
        <dbReference type="PROSITE" id="PS50090"/>
    </source>
</evidence>
<proteinExistence type="predicted"/>
<dbReference type="InterPro" id="IPR017884">
    <property type="entry name" value="SANT_dom"/>
</dbReference>
<dbReference type="InterPro" id="IPR001005">
    <property type="entry name" value="SANT/Myb"/>
</dbReference>
<dbReference type="Proteomes" id="UP000002729">
    <property type="component" value="Unassembled WGS sequence"/>
</dbReference>
<keyword evidence="3" id="KW-0804">Transcription</keyword>
<feature type="non-terminal residue" evidence="8">
    <location>
        <position position="1"/>
    </location>
</feature>